<organism evidence="1 2">
    <name type="scientific">Devosia sediminis</name>
    <dbReference type="NCBI Taxonomy" id="2798801"/>
    <lineage>
        <taxon>Bacteria</taxon>
        <taxon>Pseudomonadati</taxon>
        <taxon>Pseudomonadota</taxon>
        <taxon>Alphaproteobacteria</taxon>
        <taxon>Hyphomicrobiales</taxon>
        <taxon>Devosiaceae</taxon>
        <taxon>Devosia</taxon>
    </lineage>
</organism>
<evidence type="ECO:0008006" key="3">
    <source>
        <dbReference type="Google" id="ProtNLM"/>
    </source>
</evidence>
<dbReference type="RefSeq" id="WP_198876375.1">
    <property type="nucleotide sequence ID" value="NZ_JAEKMH010000002.1"/>
</dbReference>
<accession>A0A934MKI2</accession>
<dbReference type="SUPFAM" id="SSF51905">
    <property type="entry name" value="FAD/NAD(P)-binding domain"/>
    <property type="match status" value="1"/>
</dbReference>
<evidence type="ECO:0000313" key="1">
    <source>
        <dbReference type="EMBL" id="MBJ3785178.1"/>
    </source>
</evidence>
<protein>
    <recommendedName>
        <fullName evidence="3">FAD dependent oxidoreductase domain-containing protein</fullName>
    </recommendedName>
</protein>
<reference evidence="1" key="1">
    <citation type="submission" date="2020-12" db="EMBL/GenBank/DDBJ databases">
        <title>Devosia sp. MSA67 isolated from Mo River.</title>
        <authorList>
            <person name="Ma F."/>
            <person name="Zi Z."/>
        </authorList>
    </citation>
    <scope>NUCLEOTIDE SEQUENCE</scope>
    <source>
        <strain evidence="1">MSA67</strain>
    </source>
</reference>
<dbReference type="EMBL" id="JAEKMH010000002">
    <property type="protein sequence ID" value="MBJ3785178.1"/>
    <property type="molecule type" value="Genomic_DNA"/>
</dbReference>
<proteinExistence type="predicted"/>
<dbReference type="Proteomes" id="UP000602124">
    <property type="component" value="Unassembled WGS sequence"/>
</dbReference>
<dbReference type="InterPro" id="IPR036188">
    <property type="entry name" value="FAD/NAD-bd_sf"/>
</dbReference>
<keyword evidence="2" id="KW-1185">Reference proteome</keyword>
<name>A0A934MKI2_9HYPH</name>
<dbReference type="AlphaFoldDB" id="A0A934MKI2"/>
<comment type="caution">
    <text evidence="1">The sequence shown here is derived from an EMBL/GenBank/DDBJ whole genome shotgun (WGS) entry which is preliminary data.</text>
</comment>
<evidence type="ECO:0000313" key="2">
    <source>
        <dbReference type="Proteomes" id="UP000602124"/>
    </source>
</evidence>
<gene>
    <name evidence="1" type="ORF">JEQ47_10635</name>
</gene>
<sequence length="358" mass="37435">MSDTPYDFAVFGATPLAQLLAGLLASVHGRRVVLVGEGQAGYRLVRGIDLSVAPITRPESWAMLTQALPEVTRLVSRIGGRGALSRVNPIFFAEGWHHAMALSHVQHMAQGFGIAVEPVSQSLLGEGRQGIMLRDAVRINRPALEAGLGKWLERAGVTRLQAQKVSIASDGQAEIIAEGAAVVAKQTVLADDDAVMAWLPLRQWPALLRRQHLTSILTTPTQPLAAGIMLQFNSGIVLTQQAEGGIAAFGPGGLSDFADAVQALLGQNRPVELAGQTGFQALQSLDGAPAFGRVAGVGADVAAALGCAGAFLAPAYARWLASSASPEEAAWFGAHLVNRSAKSQPVAEYAPGHGWVTA</sequence>